<reference evidence="9 10" key="1">
    <citation type="submission" date="2018-10" db="EMBL/GenBank/DDBJ databases">
        <title>Genomic Encyclopedia of Archaeal and Bacterial Type Strains, Phase II (KMG-II): from individual species to whole genera.</title>
        <authorList>
            <person name="Goeker M."/>
        </authorList>
    </citation>
    <scope>NUCLEOTIDE SEQUENCE [LARGE SCALE GENOMIC DNA]</scope>
    <source>
        <strain evidence="9 10">ATCC 29870</strain>
    </source>
</reference>
<keyword evidence="5 7" id="KW-1133">Transmembrane helix</keyword>
<dbReference type="Proteomes" id="UP000267246">
    <property type="component" value="Unassembled WGS sequence"/>
</dbReference>
<name>A0A3M0A834_9BACT</name>
<dbReference type="PANTHER" id="PTHR30465">
    <property type="entry name" value="INNER MEMBRANE ABC TRANSPORTER"/>
    <property type="match status" value="1"/>
</dbReference>
<feature type="transmembrane region" description="Helical" evidence="7">
    <location>
        <begin position="131"/>
        <end position="155"/>
    </location>
</feature>
<dbReference type="GO" id="GO:0055085">
    <property type="term" value="P:transmembrane transport"/>
    <property type="evidence" value="ECO:0007669"/>
    <property type="project" value="InterPro"/>
</dbReference>
<accession>A0A3M0A834</accession>
<dbReference type="Gene3D" id="1.10.3720.10">
    <property type="entry name" value="MetI-like"/>
    <property type="match status" value="1"/>
</dbReference>
<feature type="transmembrane region" description="Helical" evidence="7">
    <location>
        <begin position="94"/>
        <end position="119"/>
    </location>
</feature>
<dbReference type="AlphaFoldDB" id="A0A3M0A834"/>
<dbReference type="Pfam" id="PF00528">
    <property type="entry name" value="BPD_transp_1"/>
    <property type="match status" value="1"/>
</dbReference>
<dbReference type="GO" id="GO:0005886">
    <property type="term" value="C:plasma membrane"/>
    <property type="evidence" value="ECO:0007669"/>
    <property type="project" value="UniProtKB-SubCell"/>
</dbReference>
<dbReference type="SUPFAM" id="SSF161098">
    <property type="entry name" value="MetI-like"/>
    <property type="match status" value="1"/>
</dbReference>
<gene>
    <name evidence="9" type="ORF">JN00_0022</name>
</gene>
<comment type="caution">
    <text evidence="9">The sequence shown here is derived from an EMBL/GenBank/DDBJ whole genome shotgun (WGS) entry which is preliminary data.</text>
</comment>
<keyword evidence="2 7" id="KW-0813">Transport</keyword>
<evidence type="ECO:0000313" key="10">
    <source>
        <dbReference type="Proteomes" id="UP000267246"/>
    </source>
</evidence>
<dbReference type="PANTHER" id="PTHR30465:SF0">
    <property type="entry name" value="OLIGOPEPTIDE TRANSPORT SYSTEM PERMEASE PROTEIN APPB"/>
    <property type="match status" value="1"/>
</dbReference>
<evidence type="ECO:0000313" key="9">
    <source>
        <dbReference type="EMBL" id="RMA78978.1"/>
    </source>
</evidence>
<keyword evidence="3" id="KW-1003">Cell membrane</keyword>
<dbReference type="OrthoDB" id="398315at2"/>
<dbReference type="PROSITE" id="PS50928">
    <property type="entry name" value="ABC_TM1"/>
    <property type="match status" value="1"/>
</dbReference>
<sequence>MKRNKALDFFYRLLIYVAIFFVSLCVIFLAINLLLTKQIKTNIAVFNQLETNIFARFGRYMRDLFSGSFGKVYSNLGGGENISIPTLYFSQFKWTILFTLITFIFALIIGNILGVWIGYKYGKTSDVLVNFLISIFATIPLILIAILALSFSHIFAYPSQFISDYPFALQSLLVPILITSFGTISLFMAKARKTTKEVLSSNYYLFAKTIGMSRVELFKKVLLKKLIINQLQTLIPFYILLITSSIVIERIFSIPGQSVFISFAFQKAEINMIMYFFFVSLLLLLIYKFIIDFIVEYLNPEQRKQSGILFFNKPKVNSLRRKYA</sequence>
<evidence type="ECO:0000256" key="2">
    <source>
        <dbReference type="ARBA" id="ARBA00022448"/>
    </source>
</evidence>
<keyword evidence="4 7" id="KW-0812">Transmembrane</keyword>
<dbReference type="RefSeq" id="WP_121940523.1">
    <property type="nucleotide sequence ID" value="NZ_CP137846.1"/>
</dbReference>
<evidence type="ECO:0000256" key="1">
    <source>
        <dbReference type="ARBA" id="ARBA00004651"/>
    </source>
</evidence>
<feature type="transmembrane region" description="Helical" evidence="7">
    <location>
        <begin position="234"/>
        <end position="252"/>
    </location>
</feature>
<evidence type="ECO:0000256" key="3">
    <source>
        <dbReference type="ARBA" id="ARBA00022475"/>
    </source>
</evidence>
<feature type="domain" description="ABC transmembrane type-1" evidence="8">
    <location>
        <begin position="92"/>
        <end position="295"/>
    </location>
</feature>
<feature type="transmembrane region" description="Helical" evidence="7">
    <location>
        <begin position="272"/>
        <end position="295"/>
    </location>
</feature>
<dbReference type="CDD" id="cd06261">
    <property type="entry name" value="TM_PBP2"/>
    <property type="match status" value="1"/>
</dbReference>
<comment type="similarity">
    <text evidence="7">Belongs to the binding-protein-dependent transport system permease family.</text>
</comment>
<protein>
    <submittedName>
        <fullName evidence="9">Peptide/nickel transport system permease protein/oligopeptide transport system permease protein</fullName>
    </submittedName>
</protein>
<feature type="transmembrane region" description="Helical" evidence="7">
    <location>
        <begin position="9"/>
        <end position="31"/>
    </location>
</feature>
<evidence type="ECO:0000256" key="5">
    <source>
        <dbReference type="ARBA" id="ARBA00022989"/>
    </source>
</evidence>
<keyword evidence="10" id="KW-1185">Reference proteome</keyword>
<evidence type="ECO:0000259" key="8">
    <source>
        <dbReference type="PROSITE" id="PS50928"/>
    </source>
</evidence>
<proteinExistence type="inferred from homology"/>
<evidence type="ECO:0000256" key="7">
    <source>
        <dbReference type="RuleBase" id="RU363032"/>
    </source>
</evidence>
<keyword evidence="6 7" id="KW-0472">Membrane</keyword>
<evidence type="ECO:0000256" key="6">
    <source>
        <dbReference type="ARBA" id="ARBA00023136"/>
    </source>
</evidence>
<comment type="subcellular location">
    <subcellularLocation>
        <location evidence="1 7">Cell membrane</location>
        <topology evidence="1 7">Multi-pass membrane protein</topology>
    </subcellularLocation>
</comment>
<evidence type="ECO:0000256" key="4">
    <source>
        <dbReference type="ARBA" id="ARBA00022692"/>
    </source>
</evidence>
<feature type="transmembrane region" description="Helical" evidence="7">
    <location>
        <begin position="167"/>
        <end position="189"/>
    </location>
</feature>
<dbReference type="InterPro" id="IPR000515">
    <property type="entry name" value="MetI-like"/>
</dbReference>
<dbReference type="InterPro" id="IPR035906">
    <property type="entry name" value="MetI-like_sf"/>
</dbReference>
<organism evidence="9 10">
    <name type="scientific">Metamycoplasma subdolum</name>
    <dbReference type="NCBI Taxonomy" id="92407"/>
    <lineage>
        <taxon>Bacteria</taxon>
        <taxon>Bacillati</taxon>
        <taxon>Mycoplasmatota</taxon>
        <taxon>Mycoplasmoidales</taxon>
        <taxon>Metamycoplasmataceae</taxon>
        <taxon>Metamycoplasma</taxon>
    </lineage>
</organism>
<dbReference type="EMBL" id="REFI01000005">
    <property type="protein sequence ID" value="RMA78978.1"/>
    <property type="molecule type" value="Genomic_DNA"/>
</dbReference>